<reference evidence="1" key="1">
    <citation type="submission" date="2021-02" db="EMBL/GenBank/DDBJ databases">
        <authorList>
            <person name="Nowell W R."/>
        </authorList>
    </citation>
    <scope>NUCLEOTIDE SEQUENCE</scope>
</reference>
<feature type="non-terminal residue" evidence="1">
    <location>
        <position position="137"/>
    </location>
</feature>
<dbReference type="AlphaFoldDB" id="A0A820HUX6"/>
<feature type="non-terminal residue" evidence="1">
    <location>
        <position position="1"/>
    </location>
</feature>
<comment type="caution">
    <text evidence="1">The sequence shown here is derived from an EMBL/GenBank/DDBJ whole genome shotgun (WGS) entry which is preliminary data.</text>
</comment>
<dbReference type="EMBL" id="CAJOAZ010015968">
    <property type="protein sequence ID" value="CAF4299376.1"/>
    <property type="molecule type" value="Genomic_DNA"/>
</dbReference>
<name>A0A820HUX6_9BILA</name>
<organism evidence="1 2">
    <name type="scientific">Adineta steineri</name>
    <dbReference type="NCBI Taxonomy" id="433720"/>
    <lineage>
        <taxon>Eukaryota</taxon>
        <taxon>Metazoa</taxon>
        <taxon>Spiralia</taxon>
        <taxon>Gnathifera</taxon>
        <taxon>Rotifera</taxon>
        <taxon>Eurotatoria</taxon>
        <taxon>Bdelloidea</taxon>
        <taxon>Adinetida</taxon>
        <taxon>Adinetidae</taxon>
        <taxon>Adineta</taxon>
    </lineage>
</organism>
<accession>A0A820HUX6</accession>
<evidence type="ECO:0000313" key="2">
    <source>
        <dbReference type="Proteomes" id="UP000663844"/>
    </source>
</evidence>
<evidence type="ECO:0000313" key="1">
    <source>
        <dbReference type="EMBL" id="CAF4299376.1"/>
    </source>
</evidence>
<proteinExistence type="predicted"/>
<protein>
    <submittedName>
        <fullName evidence="1">Uncharacterized protein</fullName>
    </submittedName>
</protein>
<gene>
    <name evidence="1" type="ORF">OXD698_LOCUS46008</name>
</gene>
<dbReference type="Proteomes" id="UP000663844">
    <property type="component" value="Unassembled WGS sequence"/>
</dbReference>
<sequence>KEQFATLSYATLRCGGRICIKCGECRDWYFTGDAETWEWIRNYRNWTAEDNTFWGGDSLYQCFTRRDGATCCDDIPLHLPRRDDVPLHLPRRDDVSLHLPHRDDVPLHLPHRDDVPLHLPRGRYNGYRPHGSYDPPG</sequence>